<name>A0ABW3CPC1_9ACTN</name>
<dbReference type="Proteomes" id="UP001597083">
    <property type="component" value="Unassembled WGS sequence"/>
</dbReference>
<feature type="compositionally biased region" description="Low complexity" evidence="1">
    <location>
        <begin position="12"/>
        <end position="29"/>
    </location>
</feature>
<gene>
    <name evidence="2" type="ORF">ACFQ07_28490</name>
</gene>
<evidence type="ECO:0000313" key="2">
    <source>
        <dbReference type="EMBL" id="MFD0856211.1"/>
    </source>
</evidence>
<comment type="caution">
    <text evidence="2">The sequence shown here is derived from an EMBL/GenBank/DDBJ whole genome shotgun (WGS) entry which is preliminary data.</text>
</comment>
<organism evidence="2 3">
    <name type="scientific">Actinomadura adrarensis</name>
    <dbReference type="NCBI Taxonomy" id="1819600"/>
    <lineage>
        <taxon>Bacteria</taxon>
        <taxon>Bacillati</taxon>
        <taxon>Actinomycetota</taxon>
        <taxon>Actinomycetes</taxon>
        <taxon>Streptosporangiales</taxon>
        <taxon>Thermomonosporaceae</taxon>
        <taxon>Actinomadura</taxon>
    </lineage>
</organism>
<reference evidence="3" key="1">
    <citation type="journal article" date="2019" name="Int. J. Syst. Evol. Microbiol.">
        <title>The Global Catalogue of Microorganisms (GCM) 10K type strain sequencing project: providing services to taxonomists for standard genome sequencing and annotation.</title>
        <authorList>
            <consortium name="The Broad Institute Genomics Platform"/>
            <consortium name="The Broad Institute Genome Sequencing Center for Infectious Disease"/>
            <person name="Wu L."/>
            <person name="Ma J."/>
        </authorList>
    </citation>
    <scope>NUCLEOTIDE SEQUENCE [LARGE SCALE GENOMIC DNA]</scope>
    <source>
        <strain evidence="3">JCM 31696</strain>
    </source>
</reference>
<accession>A0ABW3CPC1</accession>
<protein>
    <submittedName>
        <fullName evidence="2">Uncharacterized protein</fullName>
    </submittedName>
</protein>
<proteinExistence type="predicted"/>
<keyword evidence="3" id="KW-1185">Reference proteome</keyword>
<evidence type="ECO:0000313" key="3">
    <source>
        <dbReference type="Proteomes" id="UP001597083"/>
    </source>
</evidence>
<feature type="region of interest" description="Disordered" evidence="1">
    <location>
        <begin position="1"/>
        <end position="29"/>
    </location>
</feature>
<dbReference type="EMBL" id="JBHTIR010004013">
    <property type="protein sequence ID" value="MFD0856211.1"/>
    <property type="molecule type" value="Genomic_DNA"/>
</dbReference>
<feature type="non-terminal residue" evidence="2">
    <location>
        <position position="1"/>
    </location>
</feature>
<evidence type="ECO:0000256" key="1">
    <source>
        <dbReference type="SAM" id="MobiDB-lite"/>
    </source>
</evidence>
<sequence length="160" mass="17708">SSGTFKPDGSLARDTPASTPAARAPSALPTAEVNKAVLARYTEFRKLESRAYSSNDPGQLPTVATDPILTETTRNIEDQQSRSEVWRYTTVSNAKVYARSQDGLTVYVIDCLRTLAAYRYSLKTGKRTAGGPGVAYRYRTAVRYDQGTWKVSETVRDKRC</sequence>